<keyword evidence="11 13" id="KW-0234">DNA repair</keyword>
<feature type="domain" description="LexA repressor DNA-binding" evidence="16">
    <location>
        <begin position="3"/>
        <end position="65"/>
    </location>
</feature>
<dbReference type="PRINTS" id="PR00726">
    <property type="entry name" value="LEXASERPTASE"/>
</dbReference>
<organism evidence="17 18">
    <name type="scientific">Adlercreutzia muris</name>
    <dbReference type="NCBI Taxonomy" id="1796610"/>
    <lineage>
        <taxon>Bacteria</taxon>
        <taxon>Bacillati</taxon>
        <taxon>Actinomycetota</taxon>
        <taxon>Coriobacteriia</taxon>
        <taxon>Eggerthellales</taxon>
        <taxon>Eggerthellaceae</taxon>
        <taxon>Adlercreutzia</taxon>
    </lineage>
</organism>
<dbReference type="InterPro" id="IPR006200">
    <property type="entry name" value="LexA"/>
</dbReference>
<feature type="active site" description="For autocatalytic cleavage activity" evidence="13">
    <location>
        <position position="136"/>
    </location>
</feature>
<dbReference type="InterPro" id="IPR006199">
    <property type="entry name" value="LexA_DNA-bd_dom"/>
</dbReference>
<evidence type="ECO:0000256" key="2">
    <source>
        <dbReference type="ARBA" id="ARBA00011738"/>
    </source>
</evidence>
<evidence type="ECO:0000256" key="9">
    <source>
        <dbReference type="ARBA" id="ARBA00023125"/>
    </source>
</evidence>
<evidence type="ECO:0000259" key="16">
    <source>
        <dbReference type="Pfam" id="PF01726"/>
    </source>
</evidence>
<evidence type="ECO:0000259" key="15">
    <source>
        <dbReference type="Pfam" id="PF00717"/>
    </source>
</evidence>
<keyword evidence="7 13" id="KW-0068">Autocatalytic cleavage</keyword>
<dbReference type="NCBIfam" id="TIGR00498">
    <property type="entry name" value="lexA"/>
    <property type="match status" value="1"/>
</dbReference>
<dbReference type="InterPro" id="IPR015927">
    <property type="entry name" value="Peptidase_S24_S26A/B/C"/>
</dbReference>
<evidence type="ECO:0000256" key="3">
    <source>
        <dbReference type="ARBA" id="ARBA00022491"/>
    </source>
</evidence>
<dbReference type="SUPFAM" id="SSF51306">
    <property type="entry name" value="LexA/Signal peptidase"/>
    <property type="match status" value="1"/>
</dbReference>
<evidence type="ECO:0000256" key="8">
    <source>
        <dbReference type="ARBA" id="ARBA00023015"/>
    </source>
</evidence>
<dbReference type="GO" id="GO:0003677">
    <property type="term" value="F:DNA binding"/>
    <property type="evidence" value="ECO:0007669"/>
    <property type="project" value="UniProtKB-UniRule"/>
</dbReference>
<dbReference type="GO" id="GO:0004252">
    <property type="term" value="F:serine-type endopeptidase activity"/>
    <property type="evidence" value="ECO:0007669"/>
    <property type="project" value="UniProtKB-UniRule"/>
</dbReference>
<evidence type="ECO:0000256" key="7">
    <source>
        <dbReference type="ARBA" id="ARBA00022813"/>
    </source>
</evidence>
<dbReference type="Proteomes" id="UP000479639">
    <property type="component" value="Unassembled WGS sequence"/>
</dbReference>
<dbReference type="Pfam" id="PF00717">
    <property type="entry name" value="Peptidase_S24"/>
    <property type="match status" value="1"/>
</dbReference>
<evidence type="ECO:0000256" key="1">
    <source>
        <dbReference type="ARBA" id="ARBA00007484"/>
    </source>
</evidence>
<accession>A0A7C8BU74</accession>
<sequence>MTQKVTRRQQAVLDCIEACIREKGYGPTVREVCQTLGLSSPSTVHVHLKALEDKGYIKRDPLKSRSIALTYPIDDMPSPAVSVAGSYSNLVNVPLVGDVAAGCPILAQENITDTITLPTDIVGDAASFMLSVRGESMVEIGINDGDYVVVKEQSVANNGDIVVAIVDDGATVKRFYKEADHIRLQPENSSMEPIIVSDCSIAGKVVAVFRRL</sequence>
<dbReference type="RefSeq" id="WP_135969847.1">
    <property type="nucleotide sequence ID" value="NZ_CAKODJ010000021.1"/>
</dbReference>
<reference evidence="17 18" key="1">
    <citation type="submission" date="2019-09" db="EMBL/GenBank/DDBJ databases">
        <title>Whole genome shotgun sequencing (WGS) of Ellagibacter isourolithinifaciens DSM 104140(T) and Adlercreutzia muris DSM 29508(T).</title>
        <authorList>
            <person name="Stoll D.A."/>
            <person name="Danylec N."/>
            <person name="Huch M."/>
        </authorList>
    </citation>
    <scope>NUCLEOTIDE SEQUENCE [LARGE SCALE GENOMIC DNA]</scope>
    <source>
        <strain evidence="17 18">DSM 29508</strain>
    </source>
</reference>
<dbReference type="EMBL" id="WAJS01000026">
    <property type="protein sequence ID" value="KAB1643851.1"/>
    <property type="molecule type" value="Genomic_DNA"/>
</dbReference>
<dbReference type="InterPro" id="IPR011991">
    <property type="entry name" value="ArsR-like_HTH"/>
</dbReference>
<keyword evidence="3 13" id="KW-0678">Repressor</keyword>
<keyword evidence="5 13" id="KW-0227">DNA damage</keyword>
<gene>
    <name evidence="13 17" type="primary">lexA</name>
    <name evidence="17" type="ORF">F8D48_08540</name>
</gene>
<dbReference type="CDD" id="cd00090">
    <property type="entry name" value="HTH_ARSR"/>
    <property type="match status" value="1"/>
</dbReference>
<dbReference type="InterPro" id="IPR006197">
    <property type="entry name" value="Peptidase_S24_LexA"/>
</dbReference>
<comment type="catalytic activity">
    <reaction evidence="13">
        <text>Hydrolysis of Ala-|-Gly bond in repressor LexA.</text>
        <dbReference type="EC" id="3.4.21.88"/>
    </reaction>
</comment>
<keyword evidence="9 13" id="KW-0238">DNA-binding</keyword>
<dbReference type="FunFam" id="1.10.10.10:FF:000009">
    <property type="entry name" value="LexA repressor"/>
    <property type="match status" value="1"/>
</dbReference>
<keyword evidence="12 13" id="KW-0742">SOS response</keyword>
<keyword evidence="6 13" id="KW-0378">Hydrolase</keyword>
<dbReference type="InterPro" id="IPR036286">
    <property type="entry name" value="LexA/Signal_pep-like_sf"/>
</dbReference>
<feature type="site" description="Cleavage; by autolysis" evidence="13">
    <location>
        <begin position="101"/>
        <end position="102"/>
    </location>
</feature>
<evidence type="ECO:0000256" key="13">
    <source>
        <dbReference type="HAMAP-Rule" id="MF_00015"/>
    </source>
</evidence>
<dbReference type="InterPro" id="IPR036388">
    <property type="entry name" value="WH-like_DNA-bd_sf"/>
</dbReference>
<keyword evidence="18" id="KW-1185">Reference proteome</keyword>
<dbReference type="GO" id="GO:0006281">
    <property type="term" value="P:DNA repair"/>
    <property type="evidence" value="ECO:0007669"/>
    <property type="project" value="UniProtKB-UniRule"/>
</dbReference>
<proteinExistence type="inferred from homology"/>
<dbReference type="HAMAP" id="MF_00015">
    <property type="entry name" value="LexA"/>
    <property type="match status" value="1"/>
</dbReference>
<comment type="function">
    <text evidence="13">Represses a number of genes involved in the response to DNA damage (SOS response), including recA and lexA. In the presence of single-stranded DNA, RecA interacts with LexA causing an autocatalytic cleavage which disrupts the DNA-binding part of LexA, leading to derepression of the SOS regulon and eventually DNA repair.</text>
</comment>
<keyword evidence="10 13" id="KW-0804">Transcription</keyword>
<dbReference type="CDD" id="cd06529">
    <property type="entry name" value="S24_LexA-like"/>
    <property type="match status" value="1"/>
</dbReference>
<dbReference type="GO" id="GO:0006260">
    <property type="term" value="P:DNA replication"/>
    <property type="evidence" value="ECO:0007669"/>
    <property type="project" value="UniProtKB-UniRule"/>
</dbReference>
<dbReference type="Gene3D" id="1.10.10.10">
    <property type="entry name" value="Winged helix-like DNA-binding domain superfamily/Winged helix DNA-binding domain"/>
    <property type="match status" value="1"/>
</dbReference>
<dbReference type="AlphaFoldDB" id="A0A7C8BU74"/>
<name>A0A7C8BU74_9ACTN</name>
<dbReference type="GO" id="GO:0009432">
    <property type="term" value="P:SOS response"/>
    <property type="evidence" value="ECO:0007669"/>
    <property type="project" value="UniProtKB-UniRule"/>
</dbReference>
<keyword evidence="8 13" id="KW-0805">Transcription regulation</keyword>
<evidence type="ECO:0000256" key="14">
    <source>
        <dbReference type="RuleBase" id="RU003991"/>
    </source>
</evidence>
<feature type="DNA-binding region" description="H-T-H motif" evidence="13">
    <location>
        <begin position="29"/>
        <end position="49"/>
    </location>
</feature>
<comment type="subunit">
    <text evidence="2 13">Homodimer.</text>
</comment>
<evidence type="ECO:0000256" key="5">
    <source>
        <dbReference type="ARBA" id="ARBA00022763"/>
    </source>
</evidence>
<dbReference type="Gene3D" id="2.10.109.10">
    <property type="entry name" value="Umud Fragment, subunit A"/>
    <property type="match status" value="1"/>
</dbReference>
<evidence type="ECO:0000313" key="18">
    <source>
        <dbReference type="Proteomes" id="UP000479639"/>
    </source>
</evidence>
<dbReference type="Pfam" id="PF01726">
    <property type="entry name" value="LexA_DNA_bind"/>
    <property type="match status" value="1"/>
</dbReference>
<dbReference type="FunFam" id="2.10.109.10:FF:000001">
    <property type="entry name" value="LexA repressor"/>
    <property type="match status" value="1"/>
</dbReference>
<dbReference type="InterPro" id="IPR039418">
    <property type="entry name" value="LexA-like"/>
</dbReference>
<dbReference type="InterPro" id="IPR036390">
    <property type="entry name" value="WH_DNA-bd_sf"/>
</dbReference>
<evidence type="ECO:0000256" key="10">
    <source>
        <dbReference type="ARBA" id="ARBA00023163"/>
    </source>
</evidence>
<dbReference type="GO" id="GO:0045892">
    <property type="term" value="P:negative regulation of DNA-templated transcription"/>
    <property type="evidence" value="ECO:0007669"/>
    <property type="project" value="UniProtKB-UniRule"/>
</dbReference>
<dbReference type="GO" id="GO:0006508">
    <property type="term" value="P:proteolysis"/>
    <property type="evidence" value="ECO:0007669"/>
    <property type="project" value="InterPro"/>
</dbReference>
<dbReference type="PANTHER" id="PTHR33516">
    <property type="entry name" value="LEXA REPRESSOR"/>
    <property type="match status" value="1"/>
</dbReference>
<evidence type="ECO:0000256" key="4">
    <source>
        <dbReference type="ARBA" id="ARBA00022705"/>
    </source>
</evidence>
<dbReference type="InterPro" id="IPR050077">
    <property type="entry name" value="LexA_repressor"/>
</dbReference>
<evidence type="ECO:0000313" key="17">
    <source>
        <dbReference type="EMBL" id="KAB1643851.1"/>
    </source>
</evidence>
<protein>
    <recommendedName>
        <fullName evidence="13">LexA repressor</fullName>
        <ecNumber evidence="13">3.4.21.88</ecNumber>
    </recommendedName>
</protein>
<evidence type="ECO:0000256" key="6">
    <source>
        <dbReference type="ARBA" id="ARBA00022801"/>
    </source>
</evidence>
<dbReference type="EC" id="3.4.21.88" evidence="13"/>
<comment type="caution">
    <text evidence="17">The sequence shown here is derived from an EMBL/GenBank/DDBJ whole genome shotgun (WGS) entry which is preliminary data.</text>
</comment>
<dbReference type="SUPFAM" id="SSF46785">
    <property type="entry name" value="Winged helix' DNA-binding domain"/>
    <property type="match status" value="1"/>
</dbReference>
<feature type="active site" description="For autocatalytic cleavage activity" evidence="13">
    <location>
        <position position="173"/>
    </location>
</feature>
<feature type="domain" description="Peptidase S24/S26A/S26B/S26C" evidence="15">
    <location>
        <begin position="94"/>
        <end position="206"/>
    </location>
</feature>
<dbReference type="PANTHER" id="PTHR33516:SF2">
    <property type="entry name" value="LEXA REPRESSOR-RELATED"/>
    <property type="match status" value="1"/>
</dbReference>
<keyword evidence="4 13" id="KW-0235">DNA replication</keyword>
<evidence type="ECO:0000256" key="11">
    <source>
        <dbReference type="ARBA" id="ARBA00023204"/>
    </source>
</evidence>
<evidence type="ECO:0000256" key="12">
    <source>
        <dbReference type="ARBA" id="ARBA00023236"/>
    </source>
</evidence>
<comment type="similarity">
    <text evidence="1 13 14">Belongs to the peptidase S24 family.</text>
</comment>